<keyword evidence="1" id="KW-0433">Leucine-rich repeat</keyword>
<dbReference type="InterPro" id="IPR032675">
    <property type="entry name" value="LRR_dom_sf"/>
</dbReference>
<feature type="region of interest" description="Disordered" evidence="3">
    <location>
        <begin position="587"/>
        <end position="611"/>
    </location>
</feature>
<dbReference type="PANTHER" id="PTHR48051:SF1">
    <property type="entry name" value="RAS SUPPRESSOR PROTEIN 1"/>
    <property type="match status" value="1"/>
</dbReference>
<dbReference type="Pfam" id="PF13855">
    <property type="entry name" value="LRR_8"/>
    <property type="match status" value="1"/>
</dbReference>
<name>A0A412DR10_BACSE</name>
<dbReference type="InterPro" id="IPR050216">
    <property type="entry name" value="LRR_domain-containing"/>
</dbReference>
<evidence type="ECO:0000256" key="1">
    <source>
        <dbReference type="ARBA" id="ARBA00022614"/>
    </source>
</evidence>
<comment type="caution">
    <text evidence="5">The sequence shown here is derived from an EMBL/GenBank/DDBJ whole genome shotgun (WGS) entry which is preliminary data.</text>
</comment>
<evidence type="ECO:0000313" key="6">
    <source>
        <dbReference type="Proteomes" id="UP000283310"/>
    </source>
</evidence>
<evidence type="ECO:0000313" key="5">
    <source>
        <dbReference type="EMBL" id="RGR15505.1"/>
    </source>
</evidence>
<organism evidence="5 6">
    <name type="scientific">Bacteroides stercoris</name>
    <dbReference type="NCBI Taxonomy" id="46506"/>
    <lineage>
        <taxon>Bacteria</taxon>
        <taxon>Pseudomonadati</taxon>
        <taxon>Bacteroidota</taxon>
        <taxon>Bacteroidia</taxon>
        <taxon>Bacteroidales</taxon>
        <taxon>Bacteroidaceae</taxon>
        <taxon>Bacteroides</taxon>
    </lineage>
</organism>
<keyword evidence="4" id="KW-0732">Signal</keyword>
<dbReference type="PROSITE" id="PS51450">
    <property type="entry name" value="LRR"/>
    <property type="match status" value="1"/>
</dbReference>
<dbReference type="AlphaFoldDB" id="A0A412DR10"/>
<gene>
    <name evidence="5" type="ORF">DWY65_05035</name>
</gene>
<feature type="signal peptide" evidence="4">
    <location>
        <begin position="1"/>
        <end position="22"/>
    </location>
</feature>
<evidence type="ECO:0000256" key="2">
    <source>
        <dbReference type="ARBA" id="ARBA00022737"/>
    </source>
</evidence>
<evidence type="ECO:0000256" key="4">
    <source>
        <dbReference type="SAM" id="SignalP"/>
    </source>
</evidence>
<dbReference type="SUPFAM" id="SSF52058">
    <property type="entry name" value="L domain-like"/>
    <property type="match status" value="1"/>
</dbReference>
<sequence length="611" mass="69060">MNIYTKHIFLYCLMLCTALFSACSDDDNVQEALAEGQGEVIFTFERNQVYSIISLEEMVRLKVTLEKDGETITLPTFDLTGDEKAMTSEPIRLDNGVYTVKKYIAYNNKGVQVMEAYLESDNELVIEHENITTFYFPISIRITYSNNMLRSTLFGICTEIFGNDSTLWPKTWREENEDFLTWENLHFETDDYGNIIYLSEIVFDEKFAANTEKGFGGMKKLPSAVSEMPTIESLVIRNIPEFEELPDNLNKSGLSSITVLNTSLKEFPKHFENIKHLNTLSIINSKLTELPVSLQKLENLYAVNLDGNEITSFPAELAKSWQKLVSLSMRSTKLQSLPAEIFSMKKVTTFDFRNNPDLSSLPETRGEGMELTGFLLDGCGFTSIPAIAATEGIRMLSLANNKIATVRNNELSATLQCLILDGNPLSTAPIINHEKLMELSLNNCGLTEIPNVNGLPNLRSLYVAKNHIQEVKADAFTNCKMFSILSLAENNELQSIDNNAFYTTTDYKLEESTDTSSPRPIYMACVDVDDCPNLTWSIPDTWNHIPTIDVTNKEGLKFGDSHVIVYHKNSNGVTRTQHCKEQLKENGQECGKNHDARPVKDFEEWKEQNLK</sequence>
<dbReference type="RefSeq" id="WP_117903158.1">
    <property type="nucleotide sequence ID" value="NZ_JADNPL010000006.1"/>
</dbReference>
<dbReference type="EMBL" id="QRTW01000006">
    <property type="protein sequence ID" value="RGR15505.1"/>
    <property type="molecule type" value="Genomic_DNA"/>
</dbReference>
<dbReference type="SMART" id="SM00369">
    <property type="entry name" value="LRR_TYP"/>
    <property type="match status" value="3"/>
</dbReference>
<dbReference type="PANTHER" id="PTHR48051">
    <property type="match status" value="1"/>
</dbReference>
<evidence type="ECO:0000256" key="3">
    <source>
        <dbReference type="SAM" id="MobiDB-lite"/>
    </source>
</evidence>
<dbReference type="Gene3D" id="3.80.10.10">
    <property type="entry name" value="Ribonuclease Inhibitor"/>
    <property type="match status" value="2"/>
</dbReference>
<dbReference type="GO" id="GO:0005737">
    <property type="term" value="C:cytoplasm"/>
    <property type="evidence" value="ECO:0007669"/>
    <property type="project" value="TreeGrafter"/>
</dbReference>
<proteinExistence type="predicted"/>
<reference evidence="5 6" key="1">
    <citation type="submission" date="2018-08" db="EMBL/GenBank/DDBJ databases">
        <title>A genome reference for cultivated species of the human gut microbiota.</title>
        <authorList>
            <person name="Zou Y."/>
            <person name="Xue W."/>
            <person name="Luo G."/>
        </authorList>
    </citation>
    <scope>NUCLEOTIDE SEQUENCE [LARGE SCALE GENOMIC DNA]</scope>
    <source>
        <strain evidence="5 6">AF26-20BH</strain>
    </source>
</reference>
<dbReference type="Proteomes" id="UP000283310">
    <property type="component" value="Unassembled WGS sequence"/>
</dbReference>
<protein>
    <recommendedName>
        <fullName evidence="7">Leucine-rich repeat domain-containing protein</fullName>
    </recommendedName>
</protein>
<feature type="chain" id="PRO_5018990571" description="Leucine-rich repeat domain-containing protein" evidence="4">
    <location>
        <begin position="23"/>
        <end position="611"/>
    </location>
</feature>
<dbReference type="InterPro" id="IPR001611">
    <property type="entry name" value="Leu-rich_rpt"/>
</dbReference>
<keyword evidence="2" id="KW-0677">Repeat</keyword>
<dbReference type="InterPro" id="IPR003591">
    <property type="entry name" value="Leu-rich_rpt_typical-subtyp"/>
</dbReference>
<dbReference type="PROSITE" id="PS51257">
    <property type="entry name" value="PROKAR_LIPOPROTEIN"/>
    <property type="match status" value="1"/>
</dbReference>
<evidence type="ECO:0008006" key="7">
    <source>
        <dbReference type="Google" id="ProtNLM"/>
    </source>
</evidence>
<accession>A0A412DR10</accession>